<evidence type="ECO:0000259" key="5">
    <source>
        <dbReference type="Pfam" id="PF00389"/>
    </source>
</evidence>
<dbReference type="PANTHER" id="PTHR10996:SF178">
    <property type="entry name" value="2-HYDROXYACID DEHYDROGENASE YGL185C-RELATED"/>
    <property type="match status" value="1"/>
</dbReference>
<reference evidence="7" key="1">
    <citation type="submission" date="2022-08" db="EMBL/GenBank/DDBJ databases">
        <authorList>
            <person name="Deng Y."/>
            <person name="Han X.-F."/>
            <person name="Zhang Y.-Q."/>
        </authorList>
    </citation>
    <scope>NUCLEOTIDE SEQUENCE</scope>
    <source>
        <strain evidence="7">CPCC 205763</strain>
    </source>
</reference>
<evidence type="ECO:0000256" key="4">
    <source>
        <dbReference type="RuleBase" id="RU003719"/>
    </source>
</evidence>
<keyword evidence="3" id="KW-0520">NAD</keyword>
<keyword evidence="2 4" id="KW-0560">Oxidoreductase</keyword>
<dbReference type="EMBL" id="JANLCM010000001">
    <property type="protein sequence ID" value="MCS5716954.1"/>
    <property type="molecule type" value="Genomic_DNA"/>
</dbReference>
<dbReference type="Pfam" id="PF00389">
    <property type="entry name" value="2-Hacid_dh"/>
    <property type="match status" value="1"/>
</dbReference>
<keyword evidence="8" id="KW-1185">Reference proteome</keyword>
<dbReference type="InterPro" id="IPR050223">
    <property type="entry name" value="D-isomer_2-hydroxyacid_DH"/>
</dbReference>
<dbReference type="SUPFAM" id="SSF51735">
    <property type="entry name" value="NAD(P)-binding Rossmann-fold domains"/>
    <property type="match status" value="1"/>
</dbReference>
<evidence type="ECO:0000313" key="7">
    <source>
        <dbReference type="EMBL" id="MCS5716954.1"/>
    </source>
</evidence>
<evidence type="ECO:0000256" key="2">
    <source>
        <dbReference type="ARBA" id="ARBA00023002"/>
    </source>
</evidence>
<dbReference type="InterPro" id="IPR006139">
    <property type="entry name" value="D-isomer_2_OHA_DH_cat_dom"/>
</dbReference>
<dbReference type="Proteomes" id="UP001165584">
    <property type="component" value="Unassembled WGS sequence"/>
</dbReference>
<evidence type="ECO:0000256" key="3">
    <source>
        <dbReference type="ARBA" id="ARBA00023027"/>
    </source>
</evidence>
<dbReference type="InterPro" id="IPR006140">
    <property type="entry name" value="D-isomer_DH_NAD-bd"/>
</dbReference>
<organism evidence="7 8">
    <name type="scientific">Herbiconiux aconitum</name>
    <dbReference type="NCBI Taxonomy" id="2970913"/>
    <lineage>
        <taxon>Bacteria</taxon>
        <taxon>Bacillati</taxon>
        <taxon>Actinomycetota</taxon>
        <taxon>Actinomycetes</taxon>
        <taxon>Micrococcales</taxon>
        <taxon>Microbacteriaceae</taxon>
        <taxon>Herbiconiux</taxon>
    </lineage>
</organism>
<feature type="domain" description="D-isomer specific 2-hydroxyacid dehydrogenase NAD-binding" evidence="6">
    <location>
        <begin position="117"/>
        <end position="283"/>
    </location>
</feature>
<evidence type="ECO:0000259" key="6">
    <source>
        <dbReference type="Pfam" id="PF02826"/>
    </source>
</evidence>
<evidence type="ECO:0000313" key="8">
    <source>
        <dbReference type="Proteomes" id="UP001165584"/>
    </source>
</evidence>
<dbReference type="Pfam" id="PF02826">
    <property type="entry name" value="2-Hacid_dh_C"/>
    <property type="match status" value="1"/>
</dbReference>
<dbReference type="InterPro" id="IPR029752">
    <property type="entry name" value="D-isomer_DH_CS1"/>
</dbReference>
<dbReference type="PROSITE" id="PS00065">
    <property type="entry name" value="D_2_HYDROXYACID_DH_1"/>
    <property type="match status" value="1"/>
</dbReference>
<name>A0ABT2GL48_9MICO</name>
<sequence length="320" mass="33075">MLGRILVTPRSLTKAGLRAVPELRPLEEAGFELIATPAGMTPSDEDLASALPGVRGWLAGVEPITRATLEHADGLEVISRNGTGVDNIDAQAAADRGIRITRAAGANAQGVAELALAAALSCARSLSWSSDSVKRGSWDRWQGREIADLRVGVVGLGAIGATVAGLFRSLGASVVGHDPFTDLDGLDNLPLEELFARSNTVSLHAPPPTDGRALVDERLLSLMPAGSTLVNTARSALVDDAAVLAALESGRLGGYAVDAYDTEPPAPSALLRHPRVLATPHLGGYTGASVSRATSMAVDNLLAHLAPARVPIRHDSGSLP</sequence>
<feature type="domain" description="D-isomer specific 2-hydroxyacid dehydrogenase catalytic" evidence="5">
    <location>
        <begin position="24"/>
        <end position="306"/>
    </location>
</feature>
<comment type="caution">
    <text evidence="7">The sequence shown here is derived from an EMBL/GenBank/DDBJ whole genome shotgun (WGS) entry which is preliminary data.</text>
</comment>
<proteinExistence type="inferred from homology"/>
<gene>
    <name evidence="7" type="ORF">N1027_02280</name>
</gene>
<protein>
    <submittedName>
        <fullName evidence="7">Oxidoreductase</fullName>
    </submittedName>
</protein>
<comment type="similarity">
    <text evidence="1 4">Belongs to the D-isomer specific 2-hydroxyacid dehydrogenase family.</text>
</comment>
<evidence type="ECO:0000256" key="1">
    <source>
        <dbReference type="ARBA" id="ARBA00005854"/>
    </source>
</evidence>
<dbReference type="InterPro" id="IPR036291">
    <property type="entry name" value="NAD(P)-bd_dom_sf"/>
</dbReference>
<dbReference type="SUPFAM" id="SSF52283">
    <property type="entry name" value="Formate/glycerate dehydrogenase catalytic domain-like"/>
    <property type="match status" value="1"/>
</dbReference>
<dbReference type="Gene3D" id="3.40.50.720">
    <property type="entry name" value="NAD(P)-binding Rossmann-like Domain"/>
    <property type="match status" value="2"/>
</dbReference>
<dbReference type="PANTHER" id="PTHR10996">
    <property type="entry name" value="2-HYDROXYACID DEHYDROGENASE-RELATED"/>
    <property type="match status" value="1"/>
</dbReference>
<accession>A0ABT2GL48</accession>
<dbReference type="RefSeq" id="WP_259504700.1">
    <property type="nucleotide sequence ID" value="NZ_JANLCM010000001.1"/>
</dbReference>